<keyword evidence="4 5" id="KW-0732">Signal</keyword>
<dbReference type="GO" id="GO:0030288">
    <property type="term" value="C:outer membrane-bounded periplasmic space"/>
    <property type="evidence" value="ECO:0007669"/>
    <property type="project" value="TreeGrafter"/>
</dbReference>
<evidence type="ECO:0000313" key="7">
    <source>
        <dbReference type="EMBL" id="EOW84110.1"/>
    </source>
</evidence>
<dbReference type="InterPro" id="IPR051313">
    <property type="entry name" value="Bact_iron-sidero_bind"/>
</dbReference>
<comment type="similarity">
    <text evidence="2">Belongs to the bacterial solute-binding protein 8 family.</text>
</comment>
<evidence type="ECO:0000256" key="2">
    <source>
        <dbReference type="ARBA" id="ARBA00008814"/>
    </source>
</evidence>
<evidence type="ECO:0000256" key="5">
    <source>
        <dbReference type="SAM" id="SignalP"/>
    </source>
</evidence>
<comment type="caution">
    <text evidence="7">The sequence shown here is derived from an EMBL/GenBank/DDBJ whole genome shotgun (WGS) entry which is preliminary data.</text>
</comment>
<dbReference type="PATRIC" id="fig|1121865.3.peg.1568"/>
<sequence length="302" mass="33654">MKKVFFLLFSLVAIFTAGCQSNTKSTTGANDSSQTRIYHAENGEIKVPKNPKRVVVLSGYAGNVLQLDVPVVGAETWSKNAPYLSKQLKNAKEVSEDDLEGILALNPDLIIALSTVKNLNKLQKIAPTVVYTWGKLDYLQQHIEIGKLLNKEKEATKWVNTFKKEAEATGQAIRQKIGENTTVSVIEAYGKDLYVYGDNWARGTELLYQTMQLKMPEKVKADALKNGYFALSTEVLPEYMGDYVILSKYSEADLSFEQTSAYQNTPAVVNHHVYTMQGEGASFNDPITLEKQLAFFKKAFLG</sequence>
<dbReference type="PROSITE" id="PS51257">
    <property type="entry name" value="PROKAR_LIPOPROTEIN"/>
    <property type="match status" value="1"/>
</dbReference>
<dbReference type="InterPro" id="IPR002491">
    <property type="entry name" value="ABC_transptr_periplasmic_BD"/>
</dbReference>
<dbReference type="SUPFAM" id="SSF53807">
    <property type="entry name" value="Helical backbone' metal receptor"/>
    <property type="match status" value="1"/>
</dbReference>
<dbReference type="Gene3D" id="3.40.50.1980">
    <property type="entry name" value="Nitrogenase molybdenum iron protein domain"/>
    <property type="match status" value="2"/>
</dbReference>
<evidence type="ECO:0000256" key="4">
    <source>
        <dbReference type="ARBA" id="ARBA00022729"/>
    </source>
</evidence>
<organism evidence="7 8">
    <name type="scientific">Enterococcus columbae DSM 7374 = ATCC 51263</name>
    <dbReference type="NCBI Taxonomy" id="1121865"/>
    <lineage>
        <taxon>Bacteria</taxon>
        <taxon>Bacillati</taxon>
        <taxon>Bacillota</taxon>
        <taxon>Bacilli</taxon>
        <taxon>Lactobacillales</taxon>
        <taxon>Enterococcaceae</taxon>
        <taxon>Enterococcus</taxon>
    </lineage>
</organism>
<dbReference type="OrthoDB" id="2241086at2"/>
<name>S1N518_9ENTE</name>
<dbReference type="AlphaFoldDB" id="S1N518"/>
<evidence type="ECO:0000313" key="8">
    <source>
        <dbReference type="Proteomes" id="UP000014113"/>
    </source>
</evidence>
<dbReference type="PANTHER" id="PTHR30532">
    <property type="entry name" value="IRON III DICITRATE-BINDING PERIPLASMIC PROTEIN"/>
    <property type="match status" value="1"/>
</dbReference>
<dbReference type="GO" id="GO:1901678">
    <property type="term" value="P:iron coordination entity transport"/>
    <property type="evidence" value="ECO:0007669"/>
    <property type="project" value="UniProtKB-ARBA"/>
</dbReference>
<feature type="chain" id="PRO_5038944160" description="Fe/B12 periplasmic-binding domain-containing protein" evidence="5">
    <location>
        <begin position="20"/>
        <end position="302"/>
    </location>
</feature>
<evidence type="ECO:0000256" key="1">
    <source>
        <dbReference type="ARBA" id="ARBA00004196"/>
    </source>
</evidence>
<dbReference type="PROSITE" id="PS50983">
    <property type="entry name" value="FE_B12_PBP"/>
    <property type="match status" value="1"/>
</dbReference>
<evidence type="ECO:0000259" key="6">
    <source>
        <dbReference type="PROSITE" id="PS50983"/>
    </source>
</evidence>
<evidence type="ECO:0000256" key="3">
    <source>
        <dbReference type="ARBA" id="ARBA00022448"/>
    </source>
</evidence>
<dbReference type="Proteomes" id="UP000014113">
    <property type="component" value="Unassembled WGS sequence"/>
</dbReference>
<dbReference type="PANTHER" id="PTHR30532:SF26">
    <property type="entry name" value="IRON(3+)-HYDROXAMATE-BINDING PROTEIN FHUD"/>
    <property type="match status" value="1"/>
</dbReference>
<feature type="domain" description="Fe/B12 periplasmic-binding" evidence="6">
    <location>
        <begin position="52"/>
        <end position="302"/>
    </location>
</feature>
<protein>
    <recommendedName>
        <fullName evidence="6">Fe/B12 periplasmic-binding domain-containing protein</fullName>
    </recommendedName>
</protein>
<proteinExistence type="inferred from homology"/>
<dbReference type="Pfam" id="PF01497">
    <property type="entry name" value="Peripla_BP_2"/>
    <property type="match status" value="1"/>
</dbReference>
<dbReference type="RefSeq" id="WP_016183739.1">
    <property type="nucleotide sequence ID" value="NZ_JXKI01000005.1"/>
</dbReference>
<comment type="subcellular location">
    <subcellularLocation>
        <location evidence="1">Cell envelope</location>
    </subcellularLocation>
</comment>
<keyword evidence="8" id="KW-1185">Reference proteome</keyword>
<dbReference type="CDD" id="cd01138">
    <property type="entry name" value="FeuA"/>
    <property type="match status" value="1"/>
</dbReference>
<feature type="signal peptide" evidence="5">
    <location>
        <begin position="1"/>
        <end position="19"/>
    </location>
</feature>
<dbReference type="STRING" id="1121865.OMW_01626"/>
<accession>S1N518</accession>
<reference evidence="7" key="1">
    <citation type="submission" date="2013-03" db="EMBL/GenBank/DDBJ databases">
        <title>The Genome Sequence of Enterococcus columbae ATCC_51263 (PacBio/Illumina hybrid assembly).</title>
        <authorList>
            <consortium name="The Broad Institute Genomics Platform"/>
            <consortium name="The Broad Institute Genome Sequencing Center for Infectious Disease"/>
            <person name="Earl A."/>
            <person name="Russ C."/>
            <person name="Gilmore M."/>
            <person name="Surin D."/>
            <person name="Walker B."/>
            <person name="Young S."/>
            <person name="Zeng Q."/>
            <person name="Gargeya S."/>
            <person name="Fitzgerald M."/>
            <person name="Haas B."/>
            <person name="Abouelleil A."/>
            <person name="Allen A.W."/>
            <person name="Alvarado L."/>
            <person name="Arachchi H.M."/>
            <person name="Berlin A.M."/>
            <person name="Chapman S.B."/>
            <person name="Gainer-Dewar J."/>
            <person name="Goldberg J."/>
            <person name="Griggs A."/>
            <person name="Gujja S."/>
            <person name="Hansen M."/>
            <person name="Howarth C."/>
            <person name="Imamovic A."/>
            <person name="Ireland A."/>
            <person name="Larimer J."/>
            <person name="McCowan C."/>
            <person name="Murphy C."/>
            <person name="Pearson M."/>
            <person name="Poon T.W."/>
            <person name="Priest M."/>
            <person name="Roberts A."/>
            <person name="Saif S."/>
            <person name="Shea T."/>
            <person name="Sisk P."/>
            <person name="Sykes S."/>
            <person name="Wortman J."/>
            <person name="Nusbaum C."/>
            <person name="Birren B."/>
        </authorList>
    </citation>
    <scope>NUCLEOTIDE SEQUENCE [LARGE SCALE GENOMIC DNA]</scope>
    <source>
        <strain evidence="7">ATCC 51263</strain>
    </source>
</reference>
<keyword evidence="3" id="KW-0813">Transport</keyword>
<dbReference type="EMBL" id="ASWJ01000005">
    <property type="protein sequence ID" value="EOW84110.1"/>
    <property type="molecule type" value="Genomic_DNA"/>
</dbReference>
<gene>
    <name evidence="7" type="ORF">I568_01269</name>
</gene>
<dbReference type="eggNOG" id="COG0614">
    <property type="taxonomic scope" value="Bacteria"/>
</dbReference>